<proteinExistence type="predicted"/>
<dbReference type="EnsemblPlants" id="AVESA.00010b.r2.5AG0849240.1">
    <property type="protein sequence ID" value="AVESA.00010b.r2.5AG0849240.1.CDS"/>
    <property type="gene ID" value="AVESA.00010b.r2.5AG0849240"/>
</dbReference>
<sequence>MNMASSSSAVFNLGSPPSDKLTRTNYSVWRSQVLPPIRGAQLVGFLDGTDVAPAKLLEIEPADVAKSTPAKTAPNPAYATWLSKDQIVLAYLQQSVSPREILPHVHRIQHAAGLWSAIEEMFAAQSEARVSNLLIALANTKRYQFNNSSDYLTQMQAHDSGTAYDVDSPTSSTSRSASSSDHASACANAPSGAPASPPALRRLHPQRAPDARSPPTPGSSAGESAPETPRSSRLPTPMAPGSSAPSPASPFAPSAAAPSASDSLSSGSSVSASPMHQPVPAVSRPVTRASRGVVQPRKYSDGTVRWCLSATCDEPANLQLALADPHWKHAMDEEFEALIKNQTWRLVPPHGGQNLIDCRWVYKIKRKADGSIDRYKARLVAKGFKQRYGIDYEDTFSPVVKIATVRLVLTIAVSRGWSLRQLDVKNAFLHGVLEEEVYMRQPPGYEDRKKPDFICKLDKALYGLKQAPRAWDSACIPSILPRSIFTLATSFSVFFERTAVVAVVVATMALVAVTATTGTCNISNNSAFEEEAEHVPPAAPSPRGSPDLPSPTPAHGLLSAVAASSRTSIGHYLPAPVNSFGDVFANGAGSSAAPSPPPSRRIRFIVSRSVLEASRASRRTEEQSHGLSNGHANGVVPGMHLAGGSSSEEEDGATGSTAPRR</sequence>
<protein>
    <submittedName>
        <fullName evidence="1">Uncharacterized protein</fullName>
    </submittedName>
</protein>
<accession>A0ACD5XT30</accession>
<name>A0ACD5XT30_AVESA</name>
<keyword evidence="2" id="KW-1185">Reference proteome</keyword>
<dbReference type="Proteomes" id="UP001732700">
    <property type="component" value="Chromosome 5A"/>
</dbReference>
<evidence type="ECO:0000313" key="2">
    <source>
        <dbReference type="Proteomes" id="UP001732700"/>
    </source>
</evidence>
<reference evidence="1" key="1">
    <citation type="submission" date="2021-05" db="EMBL/GenBank/DDBJ databases">
        <authorList>
            <person name="Scholz U."/>
            <person name="Mascher M."/>
            <person name="Fiebig A."/>
        </authorList>
    </citation>
    <scope>NUCLEOTIDE SEQUENCE [LARGE SCALE GENOMIC DNA]</scope>
</reference>
<reference evidence="1" key="2">
    <citation type="submission" date="2025-09" db="UniProtKB">
        <authorList>
            <consortium name="EnsemblPlants"/>
        </authorList>
    </citation>
    <scope>IDENTIFICATION</scope>
</reference>
<evidence type="ECO:0000313" key="1">
    <source>
        <dbReference type="EnsemblPlants" id="AVESA.00010b.r2.5AG0849240.1.CDS"/>
    </source>
</evidence>
<organism evidence="1 2">
    <name type="scientific">Avena sativa</name>
    <name type="common">Oat</name>
    <dbReference type="NCBI Taxonomy" id="4498"/>
    <lineage>
        <taxon>Eukaryota</taxon>
        <taxon>Viridiplantae</taxon>
        <taxon>Streptophyta</taxon>
        <taxon>Embryophyta</taxon>
        <taxon>Tracheophyta</taxon>
        <taxon>Spermatophyta</taxon>
        <taxon>Magnoliopsida</taxon>
        <taxon>Liliopsida</taxon>
        <taxon>Poales</taxon>
        <taxon>Poaceae</taxon>
        <taxon>BOP clade</taxon>
        <taxon>Pooideae</taxon>
        <taxon>Poodae</taxon>
        <taxon>Poeae</taxon>
        <taxon>Poeae Chloroplast Group 1 (Aveneae type)</taxon>
        <taxon>Aveninae</taxon>
        <taxon>Avena</taxon>
    </lineage>
</organism>